<organism evidence="1 2">
    <name type="scientific">Trichonephila inaurata madagascariensis</name>
    <dbReference type="NCBI Taxonomy" id="2747483"/>
    <lineage>
        <taxon>Eukaryota</taxon>
        <taxon>Metazoa</taxon>
        <taxon>Ecdysozoa</taxon>
        <taxon>Arthropoda</taxon>
        <taxon>Chelicerata</taxon>
        <taxon>Arachnida</taxon>
        <taxon>Araneae</taxon>
        <taxon>Araneomorphae</taxon>
        <taxon>Entelegynae</taxon>
        <taxon>Araneoidea</taxon>
        <taxon>Nephilidae</taxon>
        <taxon>Trichonephila</taxon>
        <taxon>Trichonephila inaurata</taxon>
    </lineage>
</organism>
<dbReference type="OrthoDB" id="6434705at2759"/>
<reference evidence="1" key="1">
    <citation type="submission" date="2020-08" db="EMBL/GenBank/DDBJ databases">
        <title>Multicomponent nature underlies the extraordinary mechanical properties of spider dragline silk.</title>
        <authorList>
            <person name="Kono N."/>
            <person name="Nakamura H."/>
            <person name="Mori M."/>
            <person name="Yoshida Y."/>
            <person name="Ohtoshi R."/>
            <person name="Malay A.D."/>
            <person name="Moran D.A.P."/>
            <person name="Tomita M."/>
            <person name="Numata K."/>
            <person name="Arakawa K."/>
        </authorList>
    </citation>
    <scope>NUCLEOTIDE SEQUENCE</scope>
</reference>
<dbReference type="InterPro" id="IPR012337">
    <property type="entry name" value="RNaseH-like_sf"/>
</dbReference>
<dbReference type="SUPFAM" id="SSF53098">
    <property type="entry name" value="Ribonuclease H-like"/>
    <property type="match status" value="1"/>
</dbReference>
<name>A0A8X6X677_9ARAC</name>
<sequence length="114" mass="13085">VYRCVHLGLVTSISTECFIQVFRRFISHRGRPPIVYSNNGTNFVGASAGQKKVDWEKVVSQETLNPITWKFIPPTAAWWERLIRSVKSLIVRVLDQASVNYEKSYLLFSVTLQP</sequence>
<dbReference type="Proteomes" id="UP000886998">
    <property type="component" value="Unassembled WGS sequence"/>
</dbReference>
<dbReference type="Gene3D" id="3.30.420.10">
    <property type="entry name" value="Ribonuclease H-like superfamily/Ribonuclease H"/>
    <property type="match status" value="1"/>
</dbReference>
<dbReference type="EMBL" id="BMAV01005609">
    <property type="protein sequence ID" value="GFY46784.1"/>
    <property type="molecule type" value="Genomic_DNA"/>
</dbReference>
<evidence type="ECO:0000313" key="1">
    <source>
        <dbReference type="EMBL" id="GFY46784.1"/>
    </source>
</evidence>
<protein>
    <submittedName>
        <fullName evidence="1">Integrase catalytic domain-containing protein</fullName>
    </submittedName>
</protein>
<feature type="non-terminal residue" evidence="1">
    <location>
        <position position="1"/>
    </location>
</feature>
<evidence type="ECO:0000313" key="2">
    <source>
        <dbReference type="Proteomes" id="UP000886998"/>
    </source>
</evidence>
<proteinExistence type="predicted"/>
<dbReference type="AlphaFoldDB" id="A0A8X6X677"/>
<dbReference type="InterPro" id="IPR036397">
    <property type="entry name" value="RNaseH_sf"/>
</dbReference>
<keyword evidence="2" id="KW-1185">Reference proteome</keyword>
<dbReference type="PANTHER" id="PTHR47331">
    <property type="entry name" value="PHD-TYPE DOMAIN-CONTAINING PROTEIN"/>
    <property type="match status" value="1"/>
</dbReference>
<dbReference type="GO" id="GO:0003676">
    <property type="term" value="F:nucleic acid binding"/>
    <property type="evidence" value="ECO:0007669"/>
    <property type="project" value="InterPro"/>
</dbReference>
<comment type="caution">
    <text evidence="1">The sequence shown here is derived from an EMBL/GenBank/DDBJ whole genome shotgun (WGS) entry which is preliminary data.</text>
</comment>
<accession>A0A8X6X677</accession>
<gene>
    <name evidence="1" type="primary">AVEN_240424_1</name>
    <name evidence="1" type="ORF">TNIN_297451</name>
</gene>